<accession>A0A8J6QX48</accession>
<keyword evidence="5" id="KW-0862">Zinc</keyword>
<comment type="similarity">
    <text evidence="2">Belongs to the metallo-beta-lactamase superfamily. Glyoxalase II family.</text>
</comment>
<dbReference type="Proteomes" id="UP000632828">
    <property type="component" value="Unassembled WGS sequence"/>
</dbReference>
<dbReference type="RefSeq" id="WP_191155143.1">
    <property type="nucleotide sequence ID" value="NZ_JACWUN010000007.1"/>
</dbReference>
<evidence type="ECO:0000256" key="1">
    <source>
        <dbReference type="ARBA" id="ARBA00001947"/>
    </source>
</evidence>
<dbReference type="Gene3D" id="3.60.15.10">
    <property type="entry name" value="Ribonuclease Z/Hydroxyacylglutathione hydrolase-like"/>
    <property type="match status" value="1"/>
</dbReference>
<name>A0A8J6QX48_9BACT</name>
<reference evidence="7" key="1">
    <citation type="submission" date="2020-09" db="EMBL/GenBank/DDBJ databases">
        <title>Pelobacter alkaliphilus sp. nov., a novel anaerobic arsenate-reducing bacterium from terrestrial mud volcano.</title>
        <authorList>
            <person name="Khomyakova M.A."/>
            <person name="Merkel A.Y."/>
            <person name="Slobodkin A.I."/>
        </authorList>
    </citation>
    <scope>NUCLEOTIDE SEQUENCE</scope>
    <source>
        <strain evidence="7">M08fum</strain>
    </source>
</reference>
<dbReference type="InterPro" id="IPR036866">
    <property type="entry name" value="RibonucZ/Hydroxyglut_hydro"/>
</dbReference>
<dbReference type="AlphaFoldDB" id="A0A8J6QX48"/>
<keyword evidence="8" id="KW-1185">Reference proteome</keyword>
<evidence type="ECO:0000259" key="6">
    <source>
        <dbReference type="SMART" id="SM00849"/>
    </source>
</evidence>
<proteinExistence type="inferred from homology"/>
<dbReference type="InterPro" id="IPR035680">
    <property type="entry name" value="Clx_II_MBL"/>
</dbReference>
<keyword evidence="4" id="KW-0378">Hydrolase</keyword>
<dbReference type="SUPFAM" id="SSF56281">
    <property type="entry name" value="Metallo-hydrolase/oxidoreductase"/>
    <property type="match status" value="1"/>
</dbReference>
<dbReference type="GO" id="GO:0050313">
    <property type="term" value="F:sulfur dioxygenase activity"/>
    <property type="evidence" value="ECO:0007669"/>
    <property type="project" value="TreeGrafter"/>
</dbReference>
<dbReference type="EMBL" id="JACWUN010000007">
    <property type="protein sequence ID" value="MBD1400533.1"/>
    <property type="molecule type" value="Genomic_DNA"/>
</dbReference>
<dbReference type="PANTHER" id="PTHR43084:SF1">
    <property type="entry name" value="PERSULFIDE DIOXYGENASE ETHE1, MITOCHONDRIAL"/>
    <property type="match status" value="1"/>
</dbReference>
<dbReference type="Pfam" id="PF00753">
    <property type="entry name" value="Lactamase_B"/>
    <property type="match status" value="2"/>
</dbReference>
<dbReference type="GO" id="GO:0046872">
    <property type="term" value="F:metal ion binding"/>
    <property type="evidence" value="ECO:0007669"/>
    <property type="project" value="UniProtKB-KW"/>
</dbReference>
<dbReference type="InterPro" id="IPR051682">
    <property type="entry name" value="Mito_Persulfide_Diox"/>
</dbReference>
<comment type="cofactor">
    <cofactor evidence="1">
        <name>Zn(2+)</name>
        <dbReference type="ChEBI" id="CHEBI:29105"/>
    </cofactor>
</comment>
<evidence type="ECO:0000256" key="5">
    <source>
        <dbReference type="ARBA" id="ARBA00022833"/>
    </source>
</evidence>
<evidence type="ECO:0000256" key="4">
    <source>
        <dbReference type="ARBA" id="ARBA00022801"/>
    </source>
</evidence>
<gene>
    <name evidence="7" type="ORF">ICT70_07600</name>
</gene>
<dbReference type="PANTHER" id="PTHR43084">
    <property type="entry name" value="PERSULFIDE DIOXYGENASE ETHE1"/>
    <property type="match status" value="1"/>
</dbReference>
<comment type="caution">
    <text evidence="7">The sequence shown here is derived from an EMBL/GenBank/DDBJ whole genome shotgun (WGS) entry which is preliminary data.</text>
</comment>
<organism evidence="7 8">
    <name type="scientific">Pelovirga terrestris</name>
    <dbReference type="NCBI Taxonomy" id="2771352"/>
    <lineage>
        <taxon>Bacteria</taxon>
        <taxon>Pseudomonadati</taxon>
        <taxon>Thermodesulfobacteriota</taxon>
        <taxon>Desulfuromonadia</taxon>
        <taxon>Geobacterales</taxon>
        <taxon>Geobacteraceae</taxon>
        <taxon>Pelovirga</taxon>
    </lineage>
</organism>
<evidence type="ECO:0000313" key="7">
    <source>
        <dbReference type="EMBL" id="MBD1400533.1"/>
    </source>
</evidence>
<dbReference type="GO" id="GO:0006749">
    <property type="term" value="P:glutathione metabolic process"/>
    <property type="evidence" value="ECO:0007669"/>
    <property type="project" value="TreeGrafter"/>
</dbReference>
<dbReference type="CDD" id="cd07723">
    <property type="entry name" value="hydroxyacylglutathione_hydrolase_MBL-fold"/>
    <property type="match status" value="1"/>
</dbReference>
<dbReference type="InterPro" id="IPR001279">
    <property type="entry name" value="Metallo-B-lactamas"/>
</dbReference>
<dbReference type="SMART" id="SM00849">
    <property type="entry name" value="Lactamase_B"/>
    <property type="match status" value="1"/>
</dbReference>
<protein>
    <submittedName>
        <fullName evidence="7">MBL fold metallo-hydrolase</fullName>
    </submittedName>
</protein>
<sequence length="205" mass="22066">MVALEIVQLKTSDMENFSYLLYCPQTREGAIVDPSMRPQLVLDEAVSRKVKVRLLLNTHGHQDHITGNGDILAGGGIQLAAHPDAVPAADIALSEGMQLPIGNSSITVMDTPGHSPGSVVFATADAIISGDTLFVSRCGRADLPGSDVSQLYTSLQRLKQLAPTTRVYPGHDYGPMPSSTIAWELEHNEFIKCPNLESFIALRMG</sequence>
<evidence type="ECO:0000313" key="8">
    <source>
        <dbReference type="Proteomes" id="UP000632828"/>
    </source>
</evidence>
<keyword evidence="3" id="KW-0479">Metal-binding</keyword>
<evidence type="ECO:0000256" key="3">
    <source>
        <dbReference type="ARBA" id="ARBA00022723"/>
    </source>
</evidence>
<dbReference type="GO" id="GO:0016787">
    <property type="term" value="F:hydrolase activity"/>
    <property type="evidence" value="ECO:0007669"/>
    <property type="project" value="UniProtKB-KW"/>
</dbReference>
<dbReference type="GO" id="GO:0070813">
    <property type="term" value="P:hydrogen sulfide metabolic process"/>
    <property type="evidence" value="ECO:0007669"/>
    <property type="project" value="TreeGrafter"/>
</dbReference>
<evidence type="ECO:0000256" key="2">
    <source>
        <dbReference type="ARBA" id="ARBA00006759"/>
    </source>
</evidence>
<feature type="domain" description="Metallo-beta-lactamase" evidence="6">
    <location>
        <begin position="15"/>
        <end position="171"/>
    </location>
</feature>